<evidence type="ECO:0000313" key="3">
    <source>
        <dbReference type="Proteomes" id="UP000185944"/>
    </source>
</evidence>
<dbReference type="GeneID" id="93647463"/>
<dbReference type="Proteomes" id="UP000185944">
    <property type="component" value="Unassembled WGS sequence"/>
</dbReference>
<feature type="transmembrane region" description="Helical" evidence="1">
    <location>
        <begin position="61"/>
        <end position="82"/>
    </location>
</feature>
<dbReference type="RefSeq" id="XP_067543719.1">
    <property type="nucleotide sequence ID" value="XM_067688531.1"/>
</dbReference>
<keyword evidence="3" id="KW-1185">Reference proteome</keyword>
<reference evidence="2 3" key="1">
    <citation type="submission" date="2016-02" db="EMBL/GenBank/DDBJ databases">
        <title>Discovery of a natural microsporidian pathogen with a broad tissue tropism in Caenorhabditis elegans.</title>
        <authorList>
            <person name="Luallen R.J."/>
            <person name="Reinke A.W."/>
            <person name="Tong L."/>
            <person name="Botts M.R."/>
            <person name="Felix M.-A."/>
            <person name="Troemel E.R."/>
        </authorList>
    </citation>
    <scope>NUCLEOTIDE SEQUENCE [LARGE SCALE GENOMIC DNA]</scope>
    <source>
        <strain evidence="2 3">JUm2807</strain>
    </source>
</reference>
<protein>
    <submittedName>
        <fullName evidence="2">Protein transport protein SEC61 subunit beta</fullName>
    </submittedName>
</protein>
<dbReference type="AlphaFoldDB" id="A0A177EAL0"/>
<dbReference type="VEuPathDB" id="MicrosporidiaDB:NEDG_01113"/>
<dbReference type="EMBL" id="LTDL01000042">
    <property type="protein sequence ID" value="OAG28974.1"/>
    <property type="molecule type" value="Genomic_DNA"/>
</dbReference>
<gene>
    <name evidence="2" type="ORF">NEDG_01113</name>
</gene>
<keyword evidence="1" id="KW-0812">Transmembrane</keyword>
<name>A0A177EAL0_9MICR</name>
<proteinExistence type="predicted"/>
<comment type="caution">
    <text evidence="2">The sequence shown here is derived from an EMBL/GenBank/DDBJ whole genome shotgun (WGS) entry which is preliminary data.</text>
</comment>
<keyword evidence="1" id="KW-0472">Membrane</keyword>
<evidence type="ECO:0000313" key="2">
    <source>
        <dbReference type="EMBL" id="OAG28974.1"/>
    </source>
</evidence>
<keyword evidence="1" id="KW-1133">Transmembrane helix</keyword>
<sequence>MKKETPQKKTLAATRNLALKNFIKPAPPFLSLEPTSVLILSLCFILNVVVLHILGRFGSSFGVQTLIGAGALVAALVLGFLVQR</sequence>
<feature type="transmembrane region" description="Helical" evidence="1">
    <location>
        <begin position="37"/>
        <end position="55"/>
    </location>
</feature>
<organism evidence="2 3">
    <name type="scientific">Nematocida displodere</name>
    <dbReference type="NCBI Taxonomy" id="1805483"/>
    <lineage>
        <taxon>Eukaryota</taxon>
        <taxon>Fungi</taxon>
        <taxon>Fungi incertae sedis</taxon>
        <taxon>Microsporidia</taxon>
        <taxon>Nematocida</taxon>
    </lineage>
</organism>
<dbReference type="OrthoDB" id="5401193at2759"/>
<accession>A0A177EAL0</accession>
<evidence type="ECO:0000256" key="1">
    <source>
        <dbReference type="SAM" id="Phobius"/>
    </source>
</evidence>